<keyword evidence="6" id="KW-0274">FAD</keyword>
<dbReference type="GO" id="GO:0016491">
    <property type="term" value="F:oxidoreductase activity"/>
    <property type="evidence" value="ECO:0007669"/>
    <property type="project" value="UniProtKB-KW"/>
</dbReference>
<gene>
    <name evidence="13" type="ORF">ILEXP_LOCUS33288</name>
</gene>
<evidence type="ECO:0000256" key="2">
    <source>
        <dbReference type="ARBA" id="ARBA00004637"/>
    </source>
</evidence>
<keyword evidence="8" id="KW-0520">NAD</keyword>
<evidence type="ECO:0000256" key="9">
    <source>
        <dbReference type="ARBA" id="ARBA00023128"/>
    </source>
</evidence>
<name>A0ABC8T496_9AQUA</name>
<evidence type="ECO:0000313" key="13">
    <source>
        <dbReference type="EMBL" id="CAK9164194.1"/>
    </source>
</evidence>
<dbReference type="Pfam" id="PF07992">
    <property type="entry name" value="Pyr_redox_2"/>
    <property type="match status" value="1"/>
</dbReference>
<dbReference type="InterPro" id="IPR045024">
    <property type="entry name" value="NDH-2"/>
</dbReference>
<keyword evidence="5" id="KW-0472">Membrane</keyword>
<dbReference type="PANTHER" id="PTHR43706:SF13">
    <property type="entry name" value="NADH DEHYDROGENASE-RELATED"/>
    <property type="match status" value="1"/>
</dbReference>
<dbReference type="Proteomes" id="UP001642360">
    <property type="component" value="Unassembled WGS sequence"/>
</dbReference>
<reference evidence="13 14" key="1">
    <citation type="submission" date="2024-02" db="EMBL/GenBank/DDBJ databases">
        <authorList>
            <person name="Vignale AGUSTIN F."/>
            <person name="Sosa J E."/>
            <person name="Modenutti C."/>
        </authorList>
    </citation>
    <scope>NUCLEOTIDE SEQUENCE [LARGE SCALE GENOMIC DNA]</scope>
</reference>
<keyword evidence="9" id="KW-0496">Mitochondrion</keyword>
<evidence type="ECO:0000256" key="11">
    <source>
        <dbReference type="ARBA" id="ARBA00049010"/>
    </source>
</evidence>
<organism evidence="13 14">
    <name type="scientific">Ilex paraguariensis</name>
    <name type="common">yerba mate</name>
    <dbReference type="NCBI Taxonomy" id="185542"/>
    <lineage>
        <taxon>Eukaryota</taxon>
        <taxon>Viridiplantae</taxon>
        <taxon>Streptophyta</taxon>
        <taxon>Embryophyta</taxon>
        <taxon>Tracheophyta</taxon>
        <taxon>Spermatophyta</taxon>
        <taxon>Magnoliopsida</taxon>
        <taxon>eudicotyledons</taxon>
        <taxon>Gunneridae</taxon>
        <taxon>Pentapetalae</taxon>
        <taxon>asterids</taxon>
        <taxon>campanulids</taxon>
        <taxon>Aquifoliales</taxon>
        <taxon>Aquifoliaceae</taxon>
        <taxon>Ilex</taxon>
    </lineage>
</organism>
<evidence type="ECO:0000256" key="6">
    <source>
        <dbReference type="ARBA" id="ARBA00022827"/>
    </source>
</evidence>
<dbReference type="PANTHER" id="PTHR43706">
    <property type="entry name" value="NADH DEHYDROGENASE"/>
    <property type="match status" value="1"/>
</dbReference>
<keyword evidence="10" id="KW-0576">Peroxisome</keyword>
<comment type="subcellular location">
    <subcellularLocation>
        <location evidence="2">Mitochondrion inner membrane</location>
        <topology evidence="2">Peripheral membrane protein</topology>
    </subcellularLocation>
    <subcellularLocation>
        <location evidence="1">Peroxisome</location>
    </subcellularLocation>
</comment>
<evidence type="ECO:0000256" key="5">
    <source>
        <dbReference type="ARBA" id="ARBA00022792"/>
    </source>
</evidence>
<evidence type="ECO:0000259" key="12">
    <source>
        <dbReference type="Pfam" id="PF07992"/>
    </source>
</evidence>
<sequence>MAQLLSIGRQAKKKFIKEFSAHLYNLLFLGCKIEEANTSGVRLVRGIVKDVQPQKIVLTDGTEVPYGLLVWSTVVGPSAFVNSLEVPKTPGGRIGVDEWLRILSLQDVFSIGDCSGFLESTGKPVLPALAQVAERQGKYLAKRLNRIGKAAGGRANAAKGMEPGKPFVYRHLGSMATIGRYKALVDLRQSKRSELQYKPRKVYSERQNPGPVVKSALYSQLELNVLCLFGVSNLDLSSEIVPK</sequence>
<keyword evidence="4" id="KW-0285">Flavoprotein</keyword>
<evidence type="ECO:0000256" key="4">
    <source>
        <dbReference type="ARBA" id="ARBA00022630"/>
    </source>
</evidence>
<comment type="similarity">
    <text evidence="3">Belongs to the NADH dehydrogenase family.</text>
</comment>
<dbReference type="InterPro" id="IPR023753">
    <property type="entry name" value="FAD/NAD-binding_dom"/>
</dbReference>
<keyword evidence="7" id="KW-0560">Oxidoreductase</keyword>
<evidence type="ECO:0000256" key="8">
    <source>
        <dbReference type="ARBA" id="ARBA00023027"/>
    </source>
</evidence>
<dbReference type="SUPFAM" id="SSF51905">
    <property type="entry name" value="FAD/NAD(P)-binding domain"/>
    <property type="match status" value="1"/>
</dbReference>
<dbReference type="InterPro" id="IPR036188">
    <property type="entry name" value="FAD/NAD-bd_sf"/>
</dbReference>
<keyword evidence="14" id="KW-1185">Reference proteome</keyword>
<comment type="catalytic activity">
    <reaction evidence="11">
        <text>a ubiquinone + NADH + H(+) = a ubiquinol + NAD(+)</text>
        <dbReference type="Rhea" id="RHEA:23152"/>
        <dbReference type="Rhea" id="RHEA-COMP:9565"/>
        <dbReference type="Rhea" id="RHEA-COMP:9566"/>
        <dbReference type="ChEBI" id="CHEBI:15378"/>
        <dbReference type="ChEBI" id="CHEBI:16389"/>
        <dbReference type="ChEBI" id="CHEBI:17976"/>
        <dbReference type="ChEBI" id="CHEBI:57540"/>
        <dbReference type="ChEBI" id="CHEBI:57945"/>
    </reaction>
</comment>
<evidence type="ECO:0000256" key="3">
    <source>
        <dbReference type="ARBA" id="ARBA00005272"/>
    </source>
</evidence>
<comment type="caution">
    <text evidence="13">The sequence shown here is derived from an EMBL/GenBank/DDBJ whole genome shotgun (WGS) entry which is preliminary data.</text>
</comment>
<feature type="domain" description="FAD/NAD(P)-binding" evidence="12">
    <location>
        <begin position="48"/>
        <end position="137"/>
    </location>
</feature>
<evidence type="ECO:0000256" key="1">
    <source>
        <dbReference type="ARBA" id="ARBA00004275"/>
    </source>
</evidence>
<evidence type="ECO:0000313" key="14">
    <source>
        <dbReference type="Proteomes" id="UP001642360"/>
    </source>
</evidence>
<dbReference type="EMBL" id="CAUOFW020004169">
    <property type="protein sequence ID" value="CAK9164194.1"/>
    <property type="molecule type" value="Genomic_DNA"/>
</dbReference>
<accession>A0ABC8T496</accession>
<evidence type="ECO:0000256" key="7">
    <source>
        <dbReference type="ARBA" id="ARBA00023002"/>
    </source>
</evidence>
<proteinExistence type="inferred from homology"/>
<dbReference type="GO" id="GO:0005743">
    <property type="term" value="C:mitochondrial inner membrane"/>
    <property type="evidence" value="ECO:0007669"/>
    <property type="project" value="UniProtKB-SubCell"/>
</dbReference>
<dbReference type="GO" id="GO:0005777">
    <property type="term" value="C:peroxisome"/>
    <property type="evidence" value="ECO:0007669"/>
    <property type="project" value="UniProtKB-SubCell"/>
</dbReference>
<dbReference type="Gene3D" id="3.50.50.100">
    <property type="match status" value="1"/>
</dbReference>
<keyword evidence="5" id="KW-0999">Mitochondrion inner membrane</keyword>
<dbReference type="AlphaFoldDB" id="A0ABC8T496"/>
<evidence type="ECO:0000256" key="10">
    <source>
        <dbReference type="ARBA" id="ARBA00023140"/>
    </source>
</evidence>
<protein>
    <recommendedName>
        <fullName evidence="12">FAD/NAD(P)-binding domain-containing protein</fullName>
    </recommendedName>
</protein>